<keyword evidence="1" id="KW-0812">Transmembrane</keyword>
<reference evidence="2 3" key="1">
    <citation type="submission" date="2020-08" db="EMBL/GenBank/DDBJ databases">
        <title>A Genomic Blueprint of the Chicken Gut Microbiome.</title>
        <authorList>
            <person name="Gilroy R."/>
            <person name="Ravi A."/>
            <person name="Getino M."/>
            <person name="Pursley I."/>
            <person name="Horton D.L."/>
            <person name="Alikhan N.-F."/>
            <person name="Baker D."/>
            <person name="Gharbi K."/>
            <person name="Hall N."/>
            <person name="Watson M."/>
            <person name="Adriaenssens E.M."/>
            <person name="Foster-Nyarko E."/>
            <person name="Jarju S."/>
            <person name="Secka A."/>
            <person name="Antonio M."/>
            <person name="Oren A."/>
            <person name="Chaudhuri R."/>
            <person name="La Ragione R.M."/>
            <person name="Hildebrand F."/>
            <person name="Pallen M.J."/>
        </authorList>
    </citation>
    <scope>NUCLEOTIDE SEQUENCE [LARGE SCALE GENOMIC DNA]</scope>
    <source>
        <strain evidence="2 3">Sa1CVN1</strain>
    </source>
</reference>
<keyword evidence="1" id="KW-1133">Transmembrane helix</keyword>
<keyword evidence="3" id="KW-1185">Reference proteome</keyword>
<feature type="transmembrane region" description="Helical" evidence="1">
    <location>
        <begin position="54"/>
        <end position="74"/>
    </location>
</feature>
<organism evidence="2 3">
    <name type="scientific">Phocaeicola intestinalis</name>
    <dbReference type="NCBI Taxonomy" id="2762212"/>
    <lineage>
        <taxon>Bacteria</taxon>
        <taxon>Pseudomonadati</taxon>
        <taxon>Bacteroidota</taxon>
        <taxon>Bacteroidia</taxon>
        <taxon>Bacteroidales</taxon>
        <taxon>Bacteroidaceae</taxon>
        <taxon>Phocaeicola</taxon>
    </lineage>
</organism>
<feature type="transmembrane region" description="Helical" evidence="1">
    <location>
        <begin position="86"/>
        <end position="102"/>
    </location>
</feature>
<name>A0ABR8YCX6_9BACT</name>
<keyword evidence="1" id="KW-0472">Membrane</keyword>
<feature type="transmembrane region" description="Helical" evidence="1">
    <location>
        <begin position="114"/>
        <end position="133"/>
    </location>
</feature>
<evidence type="ECO:0000256" key="1">
    <source>
        <dbReference type="SAM" id="Phobius"/>
    </source>
</evidence>
<protein>
    <submittedName>
        <fullName evidence="2">Uncharacterized protein</fullName>
    </submittedName>
</protein>
<feature type="transmembrane region" description="Helical" evidence="1">
    <location>
        <begin position="145"/>
        <end position="168"/>
    </location>
</feature>
<gene>
    <name evidence="2" type="ORF">H9625_16360</name>
</gene>
<comment type="caution">
    <text evidence="2">The sequence shown here is derived from an EMBL/GenBank/DDBJ whole genome shotgun (WGS) entry which is preliminary data.</text>
</comment>
<dbReference type="InterPro" id="IPR045692">
    <property type="entry name" value="DUF6057"/>
</dbReference>
<accession>A0ABR8YCX6</accession>
<dbReference type="Proteomes" id="UP000620874">
    <property type="component" value="Unassembled WGS sequence"/>
</dbReference>
<proteinExistence type="predicted"/>
<dbReference type="Pfam" id="PF19529">
    <property type="entry name" value="DUF6057"/>
    <property type="match status" value="2"/>
</dbReference>
<evidence type="ECO:0000313" key="2">
    <source>
        <dbReference type="EMBL" id="MBD8041982.1"/>
    </source>
</evidence>
<feature type="transmembrane region" description="Helical" evidence="1">
    <location>
        <begin position="12"/>
        <end position="34"/>
    </location>
</feature>
<dbReference type="RefSeq" id="WP_087398086.1">
    <property type="nucleotide sequence ID" value="NZ_JACSPP010000087.1"/>
</dbReference>
<dbReference type="EMBL" id="JACSPP010000087">
    <property type="protein sequence ID" value="MBD8041982.1"/>
    <property type="molecule type" value="Genomic_DNA"/>
</dbReference>
<sequence>MSEYIHTAYKKTARIQTVVCGLLFSAFSFTYLYVFQSDILEALHFSLAHGKTHFAPLASAIIITVILLLLRWGVNSLLGLKGNVRALSYFPSCLILGALTDVGKDVYTGGYHTFWGWMLPLVLMIYIAVAYWLRRIFRNQLNHESNPIILMNCNILIVIVLCLMAALIGNTNRAFHHELEAEHHLRLRQYQQVLKAGEKSLEASRTLTVLRSIALSHTGELGKRLFTFPQHYRSGGLFFADDSTQTYRYTNDSIYYLLGVRPYAGEKWLTFLQNICYKGTGKYTALDYYLSALLLEKDLDTFVKAVNDLYEIEEELPRHYSEALLIYRDSHPEYPVQITDSTLVKRYITYRERQVGFTSYTEERNRMRREFGDTYWWYFDYQE</sequence>
<evidence type="ECO:0000313" key="3">
    <source>
        <dbReference type="Proteomes" id="UP000620874"/>
    </source>
</evidence>